<dbReference type="EMBL" id="PNFZ01000003">
    <property type="protein sequence ID" value="PMB98342.1"/>
    <property type="molecule type" value="Genomic_DNA"/>
</dbReference>
<dbReference type="SMART" id="SM00899">
    <property type="entry name" value="FeoA"/>
    <property type="match status" value="1"/>
</dbReference>
<dbReference type="Proteomes" id="UP000549517">
    <property type="component" value="Unassembled WGS sequence"/>
</dbReference>
<dbReference type="SUPFAM" id="SSF46785">
    <property type="entry name" value="Winged helix' DNA-binding domain"/>
    <property type="match status" value="1"/>
</dbReference>
<dbReference type="GO" id="GO:0003677">
    <property type="term" value="F:DNA binding"/>
    <property type="evidence" value="ECO:0007669"/>
    <property type="project" value="UniProtKB-KW"/>
</dbReference>
<evidence type="ECO:0000256" key="9">
    <source>
        <dbReference type="ARBA" id="ARBA00023159"/>
    </source>
</evidence>
<dbReference type="GO" id="GO:0005737">
    <property type="term" value="C:cytoplasm"/>
    <property type="evidence" value="ECO:0007669"/>
    <property type="project" value="UniProtKB-SubCell"/>
</dbReference>
<keyword evidence="5" id="KW-0678">Repressor</keyword>
<protein>
    <recommendedName>
        <fullName evidence="12">Manganese transport regulator</fullName>
    </recommendedName>
</protein>
<feature type="region of interest" description="Disordered" evidence="13">
    <location>
        <begin position="136"/>
        <end position="166"/>
    </location>
</feature>
<dbReference type="InterPro" id="IPR022689">
    <property type="entry name" value="Iron_dep_repressor"/>
</dbReference>
<sequence length="236" mass="25541">MDGPAPAGERAPSVSELTASAQNYLKIIWSIQEWDPEREPVQPSVIAEKAGLRMSTVSDAIKRLGKQGLVTHTRYGAVSLTEEGRAHAVQMVRRHRLIETFLVQVLGYGWDEVHDEAEVLEHAVSDKLVDRIAAHLGNPGRDPHGDPIPAADGQVATPRARQLTDCEPGSDYRLERISDADPELLQFLAERGIEVGTDVTLAAGAPYSGTLVLEREGQPALTLGAEAAAAMWASQR</sequence>
<keyword evidence="8" id="KW-0238">DNA-binding</keyword>
<evidence type="ECO:0000313" key="16">
    <source>
        <dbReference type="EMBL" id="PMB98342.1"/>
    </source>
</evidence>
<dbReference type="PANTHER" id="PTHR33238">
    <property type="entry name" value="IRON (METAL) DEPENDENT REPRESSOR, DTXR FAMILY"/>
    <property type="match status" value="1"/>
</dbReference>
<keyword evidence="11" id="KW-0464">Manganese</keyword>
<dbReference type="GO" id="GO:0046983">
    <property type="term" value="F:protein dimerization activity"/>
    <property type="evidence" value="ECO:0007669"/>
    <property type="project" value="InterPro"/>
</dbReference>
<evidence type="ECO:0000256" key="7">
    <source>
        <dbReference type="ARBA" id="ARBA00023015"/>
    </source>
</evidence>
<feature type="domain" description="HTH dtxR-type" evidence="14">
    <location>
        <begin position="17"/>
        <end position="81"/>
    </location>
</feature>
<dbReference type="PANTHER" id="PTHR33238:SF11">
    <property type="entry name" value="TRANSCRIPTIONAL REGULATOR MNTR"/>
    <property type="match status" value="1"/>
</dbReference>
<dbReference type="SUPFAM" id="SSF47979">
    <property type="entry name" value="Iron-dependent repressor protein, dimerization domain"/>
    <property type="match status" value="1"/>
</dbReference>
<evidence type="ECO:0000313" key="17">
    <source>
        <dbReference type="Proteomes" id="UP000235703"/>
    </source>
</evidence>
<keyword evidence="9" id="KW-0010">Activator</keyword>
<comment type="similarity">
    <text evidence="2">Belongs to the DtxR/MntR family.</text>
</comment>
<keyword evidence="4" id="KW-0963">Cytoplasm</keyword>
<evidence type="ECO:0000256" key="11">
    <source>
        <dbReference type="ARBA" id="ARBA00023211"/>
    </source>
</evidence>
<comment type="subcellular location">
    <subcellularLocation>
        <location evidence="1">Cytoplasm</location>
    </subcellularLocation>
</comment>
<evidence type="ECO:0000256" key="8">
    <source>
        <dbReference type="ARBA" id="ARBA00023125"/>
    </source>
</evidence>
<dbReference type="GO" id="GO:0003700">
    <property type="term" value="F:DNA-binding transcription factor activity"/>
    <property type="evidence" value="ECO:0007669"/>
    <property type="project" value="InterPro"/>
</dbReference>
<evidence type="ECO:0000256" key="3">
    <source>
        <dbReference type="ARBA" id="ARBA00011738"/>
    </source>
</evidence>
<dbReference type="AlphaFoldDB" id="A0A2N6PI25"/>
<dbReference type="GO" id="GO:0045892">
    <property type="term" value="P:negative regulation of DNA-templated transcription"/>
    <property type="evidence" value="ECO:0007669"/>
    <property type="project" value="TreeGrafter"/>
</dbReference>
<dbReference type="SMART" id="SM00529">
    <property type="entry name" value="HTH_DTXR"/>
    <property type="match status" value="1"/>
</dbReference>
<dbReference type="SUPFAM" id="SSF50037">
    <property type="entry name" value="C-terminal domain of transcriptional repressors"/>
    <property type="match status" value="1"/>
</dbReference>
<dbReference type="Gene3D" id="1.10.10.10">
    <property type="entry name" value="Winged helix-like DNA-binding domain superfamily/Winged helix DNA-binding domain"/>
    <property type="match status" value="1"/>
</dbReference>
<dbReference type="InterPro" id="IPR050536">
    <property type="entry name" value="DtxR_MntR_Metal-Reg"/>
</dbReference>
<comment type="subunit">
    <text evidence="3">Homodimer.</text>
</comment>
<evidence type="ECO:0000256" key="1">
    <source>
        <dbReference type="ARBA" id="ARBA00004496"/>
    </source>
</evidence>
<dbReference type="InterPro" id="IPR036390">
    <property type="entry name" value="WH_DNA-bd_sf"/>
</dbReference>
<gene>
    <name evidence="16" type="ORF">CJ198_06600</name>
    <name evidence="15" type="ORF">HLA91_13345</name>
</gene>
<dbReference type="Gene3D" id="1.10.60.10">
    <property type="entry name" value="Iron dependent repressor, metal binding and dimerisation domain"/>
    <property type="match status" value="1"/>
</dbReference>
<evidence type="ECO:0000259" key="14">
    <source>
        <dbReference type="PROSITE" id="PS50944"/>
    </source>
</evidence>
<evidence type="ECO:0000256" key="13">
    <source>
        <dbReference type="SAM" id="MobiDB-lite"/>
    </source>
</evidence>
<dbReference type="PROSITE" id="PS50944">
    <property type="entry name" value="HTH_DTXR"/>
    <property type="match status" value="1"/>
</dbReference>
<evidence type="ECO:0000313" key="18">
    <source>
        <dbReference type="Proteomes" id="UP000549517"/>
    </source>
</evidence>
<dbReference type="InterPro" id="IPR038157">
    <property type="entry name" value="FeoA_core_dom"/>
</dbReference>
<evidence type="ECO:0000256" key="2">
    <source>
        <dbReference type="ARBA" id="ARBA00007871"/>
    </source>
</evidence>
<evidence type="ECO:0000256" key="4">
    <source>
        <dbReference type="ARBA" id="ARBA00022490"/>
    </source>
</evidence>
<dbReference type="GO" id="GO:0046914">
    <property type="term" value="F:transition metal ion binding"/>
    <property type="evidence" value="ECO:0007669"/>
    <property type="project" value="InterPro"/>
</dbReference>
<dbReference type="Proteomes" id="UP000235703">
    <property type="component" value="Unassembled WGS sequence"/>
</dbReference>
<dbReference type="OrthoDB" id="9791355at2"/>
<evidence type="ECO:0000313" key="15">
    <source>
        <dbReference type="EMBL" id="NNG80346.1"/>
    </source>
</evidence>
<dbReference type="InterPro" id="IPR007167">
    <property type="entry name" value="Fe-transptr_FeoA-like"/>
</dbReference>
<dbReference type="Pfam" id="PF02742">
    <property type="entry name" value="Fe_dep_repr_C"/>
    <property type="match status" value="1"/>
</dbReference>
<keyword evidence="10" id="KW-0804">Transcription</keyword>
<dbReference type="FunFam" id="1.10.60.10:FF:000004">
    <property type="entry name" value="DtxR family transcriptional regulator"/>
    <property type="match status" value="1"/>
</dbReference>
<name>A0A2N6PI25_9MICO</name>
<reference evidence="15 18" key="2">
    <citation type="submission" date="2020-05" db="EMBL/GenBank/DDBJ databases">
        <title>MicrobeNet Type strains.</title>
        <authorList>
            <person name="Nicholson A.C."/>
        </authorList>
    </citation>
    <scope>NUCLEOTIDE SEQUENCE [LARGE SCALE GENOMIC DNA]</scope>
    <source>
        <strain evidence="15 18">CCUG 46604</strain>
    </source>
</reference>
<dbReference type="InterPro" id="IPR008988">
    <property type="entry name" value="Transcriptional_repressor_C"/>
</dbReference>
<reference evidence="16 17" key="1">
    <citation type="submission" date="2017-09" db="EMBL/GenBank/DDBJ databases">
        <title>Bacterial strain isolated from the female urinary microbiota.</title>
        <authorList>
            <person name="Thomas-White K."/>
            <person name="Kumar N."/>
            <person name="Forster S."/>
            <person name="Putonti C."/>
            <person name="Lawley T."/>
            <person name="Wolfe A.J."/>
        </authorList>
    </citation>
    <scope>NUCLEOTIDE SEQUENCE [LARGE SCALE GENOMIC DNA]</scope>
    <source>
        <strain evidence="16 17">UMB0680</strain>
    </source>
</reference>
<evidence type="ECO:0000256" key="12">
    <source>
        <dbReference type="ARBA" id="ARBA00032593"/>
    </source>
</evidence>
<keyword evidence="7" id="KW-0805">Transcription regulation</keyword>
<proteinExistence type="inferred from homology"/>
<dbReference type="InterPro" id="IPR036421">
    <property type="entry name" value="Fe_dep_repressor_sf"/>
</dbReference>
<keyword evidence="17" id="KW-1185">Reference proteome</keyword>
<comment type="caution">
    <text evidence="16">The sequence shown here is derived from an EMBL/GenBank/DDBJ whole genome shotgun (WGS) entry which is preliminary data.</text>
</comment>
<evidence type="ECO:0000256" key="6">
    <source>
        <dbReference type="ARBA" id="ARBA00023004"/>
    </source>
</evidence>
<dbReference type="EMBL" id="JABEMC010000014">
    <property type="protein sequence ID" value="NNG80346.1"/>
    <property type="molecule type" value="Genomic_DNA"/>
</dbReference>
<dbReference type="Pfam" id="PF04023">
    <property type="entry name" value="FeoA"/>
    <property type="match status" value="1"/>
</dbReference>
<evidence type="ECO:0000256" key="5">
    <source>
        <dbReference type="ARBA" id="ARBA00022491"/>
    </source>
</evidence>
<keyword evidence="6" id="KW-0408">Iron</keyword>
<dbReference type="InterPro" id="IPR036388">
    <property type="entry name" value="WH-like_DNA-bd_sf"/>
</dbReference>
<accession>A0A2N6PI25</accession>
<dbReference type="InterPro" id="IPR022687">
    <property type="entry name" value="HTH_DTXR"/>
</dbReference>
<evidence type="ECO:0000256" key="10">
    <source>
        <dbReference type="ARBA" id="ARBA00023163"/>
    </source>
</evidence>
<dbReference type="Pfam" id="PF01325">
    <property type="entry name" value="Fe_dep_repress"/>
    <property type="match status" value="1"/>
</dbReference>
<dbReference type="InterPro" id="IPR001367">
    <property type="entry name" value="Fe_dep_repressor"/>
</dbReference>
<organism evidence="16 17">
    <name type="scientific">Brevibacterium luteolum</name>
    <dbReference type="NCBI Taxonomy" id="199591"/>
    <lineage>
        <taxon>Bacteria</taxon>
        <taxon>Bacillati</taxon>
        <taxon>Actinomycetota</taxon>
        <taxon>Actinomycetes</taxon>
        <taxon>Micrococcales</taxon>
        <taxon>Brevibacteriaceae</taxon>
        <taxon>Brevibacterium</taxon>
    </lineage>
</organism>
<dbReference type="Gene3D" id="2.30.30.90">
    <property type="match status" value="1"/>
</dbReference>